<comment type="pathway">
    <text evidence="9">Protein modification; lipoprotein biosynthesis (signal peptide cleavage).</text>
</comment>
<keyword evidence="7 9" id="KW-1133">Transmembrane helix</keyword>
<evidence type="ECO:0000256" key="3">
    <source>
        <dbReference type="ARBA" id="ARBA00022670"/>
    </source>
</evidence>
<feature type="transmembrane region" description="Helical" evidence="9">
    <location>
        <begin position="98"/>
        <end position="116"/>
    </location>
</feature>
<dbReference type="HAMAP" id="MF_00161">
    <property type="entry name" value="LspA"/>
    <property type="match status" value="1"/>
</dbReference>
<comment type="catalytic activity">
    <reaction evidence="9 10">
        <text>Release of signal peptides from bacterial membrane prolipoproteins. Hydrolyzes -Xaa-Yaa-Zaa-|-(S,diacylglyceryl)Cys-, in which Xaa is hydrophobic (preferably Leu), and Yaa (Ala or Ser) and Zaa (Gly or Ala) have small, neutral side chains.</text>
        <dbReference type="EC" id="3.4.23.36"/>
    </reaction>
</comment>
<evidence type="ECO:0000256" key="5">
    <source>
        <dbReference type="ARBA" id="ARBA00022750"/>
    </source>
</evidence>
<comment type="function">
    <text evidence="9 10">This protein specifically catalyzes the removal of signal peptides from prolipoproteins.</text>
</comment>
<proteinExistence type="inferred from homology"/>
<dbReference type="PANTHER" id="PTHR33695">
    <property type="entry name" value="LIPOPROTEIN SIGNAL PEPTIDASE"/>
    <property type="match status" value="1"/>
</dbReference>
<evidence type="ECO:0000256" key="4">
    <source>
        <dbReference type="ARBA" id="ARBA00022692"/>
    </source>
</evidence>
<comment type="caution">
    <text evidence="12">The sequence shown here is derived from an EMBL/GenBank/DDBJ whole genome shotgun (WGS) entry which is preliminary data.</text>
</comment>
<comment type="subcellular location">
    <subcellularLocation>
        <location evidence="9">Cell membrane</location>
        <topology evidence="9">Multi-pass membrane protein</topology>
    </subcellularLocation>
</comment>
<evidence type="ECO:0000256" key="9">
    <source>
        <dbReference type="HAMAP-Rule" id="MF_00161"/>
    </source>
</evidence>
<keyword evidence="5 9" id="KW-0064">Aspartyl protease</keyword>
<keyword evidence="3 9" id="KW-0645">Protease</keyword>
<dbReference type="InterPro" id="IPR001872">
    <property type="entry name" value="Peptidase_A8"/>
</dbReference>
<keyword evidence="4 9" id="KW-0812">Transmembrane</keyword>
<dbReference type="GO" id="GO:0006508">
    <property type="term" value="P:proteolysis"/>
    <property type="evidence" value="ECO:0007669"/>
    <property type="project" value="UniProtKB-KW"/>
</dbReference>
<evidence type="ECO:0000256" key="11">
    <source>
        <dbReference type="RuleBase" id="RU004181"/>
    </source>
</evidence>
<dbReference type="GO" id="GO:0005886">
    <property type="term" value="C:plasma membrane"/>
    <property type="evidence" value="ECO:0007669"/>
    <property type="project" value="UniProtKB-SubCell"/>
</dbReference>
<comment type="caution">
    <text evidence="9">Lacks conserved residue(s) required for the propagation of feature annotation.</text>
</comment>
<dbReference type="PRINTS" id="PR00781">
    <property type="entry name" value="LIPOSIGPTASE"/>
</dbReference>
<evidence type="ECO:0000256" key="10">
    <source>
        <dbReference type="RuleBase" id="RU000594"/>
    </source>
</evidence>
<dbReference type="NCBIfam" id="TIGR00077">
    <property type="entry name" value="lspA"/>
    <property type="match status" value="1"/>
</dbReference>
<evidence type="ECO:0000256" key="7">
    <source>
        <dbReference type="ARBA" id="ARBA00022989"/>
    </source>
</evidence>
<dbReference type="PROSITE" id="PS00855">
    <property type="entry name" value="SPASE_II"/>
    <property type="match status" value="1"/>
</dbReference>
<keyword evidence="8 9" id="KW-0472">Membrane</keyword>
<keyword evidence="13" id="KW-1185">Reference proteome</keyword>
<feature type="transmembrane region" description="Helical" evidence="9">
    <location>
        <begin position="131"/>
        <end position="155"/>
    </location>
</feature>
<dbReference type="PANTHER" id="PTHR33695:SF1">
    <property type="entry name" value="LIPOPROTEIN SIGNAL PEPTIDASE"/>
    <property type="match status" value="1"/>
</dbReference>
<protein>
    <recommendedName>
        <fullName evidence="9">Lipoprotein signal peptidase</fullName>
        <ecNumber evidence="9">3.4.23.36</ecNumber>
    </recommendedName>
    <alternativeName>
        <fullName evidence="9">Prolipoprotein signal peptidase</fullName>
    </alternativeName>
    <alternativeName>
        <fullName evidence="9">Signal peptidase II</fullName>
        <shortName evidence="9">SPase II</shortName>
    </alternativeName>
</protein>
<evidence type="ECO:0000256" key="8">
    <source>
        <dbReference type="ARBA" id="ARBA00023136"/>
    </source>
</evidence>
<organism evidence="12 13">
    <name type="scientific">Aquabacterium commune</name>
    <dbReference type="NCBI Taxonomy" id="70586"/>
    <lineage>
        <taxon>Bacteria</taxon>
        <taxon>Pseudomonadati</taxon>
        <taxon>Pseudomonadota</taxon>
        <taxon>Betaproteobacteria</taxon>
        <taxon>Burkholderiales</taxon>
        <taxon>Aquabacterium</taxon>
    </lineage>
</organism>
<feature type="active site" evidence="9">
    <location>
        <position position="122"/>
    </location>
</feature>
<keyword evidence="6 9" id="KW-0378">Hydrolase</keyword>
<gene>
    <name evidence="9" type="primary">lspA</name>
    <name evidence="12" type="ORF">EV672_1136</name>
</gene>
<sequence length="165" mass="17903">MRQTMDPSVARAFLAAAAVFLIDIASKAAVVAALPYGSSEPWLPVLNIVHWRNEGAAFSFLHDAGGWQRLFFSAVAVAASVVFAVLIRRPQTGRPQRLAFGLLLGGALGNLLDRLARGAVVDWIDVRWQSFYWPAFNVADIGITLGAALIVVCELRGGKTETWPR</sequence>
<dbReference type="EC" id="3.4.23.36" evidence="9"/>
<evidence type="ECO:0000256" key="2">
    <source>
        <dbReference type="ARBA" id="ARBA00022475"/>
    </source>
</evidence>
<dbReference type="UniPathway" id="UPA00665"/>
<accession>A0A4R6R185</accession>
<feature type="active site" evidence="9">
    <location>
        <position position="140"/>
    </location>
</feature>
<dbReference type="GO" id="GO:0004190">
    <property type="term" value="F:aspartic-type endopeptidase activity"/>
    <property type="evidence" value="ECO:0007669"/>
    <property type="project" value="UniProtKB-UniRule"/>
</dbReference>
<dbReference type="Pfam" id="PF01252">
    <property type="entry name" value="Peptidase_A8"/>
    <property type="match status" value="1"/>
</dbReference>
<keyword evidence="2 9" id="KW-1003">Cell membrane</keyword>
<dbReference type="AlphaFoldDB" id="A0A4R6R185"/>
<dbReference type="Proteomes" id="UP000294593">
    <property type="component" value="Unassembled WGS sequence"/>
</dbReference>
<comment type="similarity">
    <text evidence="1 9 11">Belongs to the peptidase A8 family.</text>
</comment>
<feature type="transmembrane region" description="Helical" evidence="9">
    <location>
        <begin position="67"/>
        <end position="86"/>
    </location>
</feature>
<reference evidence="12 13" key="1">
    <citation type="submission" date="2019-03" db="EMBL/GenBank/DDBJ databases">
        <title>Genomic Encyclopedia of Type Strains, Phase IV (KMG-IV): sequencing the most valuable type-strain genomes for metagenomic binning, comparative biology and taxonomic classification.</title>
        <authorList>
            <person name="Goeker M."/>
        </authorList>
    </citation>
    <scope>NUCLEOTIDE SEQUENCE [LARGE SCALE GENOMIC DNA]</scope>
    <source>
        <strain evidence="12 13">DSM 11901</strain>
    </source>
</reference>
<evidence type="ECO:0000256" key="6">
    <source>
        <dbReference type="ARBA" id="ARBA00022801"/>
    </source>
</evidence>
<evidence type="ECO:0000256" key="1">
    <source>
        <dbReference type="ARBA" id="ARBA00006139"/>
    </source>
</evidence>
<evidence type="ECO:0000313" key="12">
    <source>
        <dbReference type="EMBL" id="TDP79433.1"/>
    </source>
</evidence>
<evidence type="ECO:0000313" key="13">
    <source>
        <dbReference type="Proteomes" id="UP000294593"/>
    </source>
</evidence>
<name>A0A4R6R185_9BURK</name>
<dbReference type="EMBL" id="SNXW01000013">
    <property type="protein sequence ID" value="TDP79433.1"/>
    <property type="molecule type" value="Genomic_DNA"/>
</dbReference>